<organism evidence="1 2">
    <name type="scientific">Rhizobium rhizoryzae</name>
    <dbReference type="NCBI Taxonomy" id="451876"/>
    <lineage>
        <taxon>Bacteria</taxon>
        <taxon>Pseudomonadati</taxon>
        <taxon>Pseudomonadota</taxon>
        <taxon>Alphaproteobacteria</taxon>
        <taxon>Hyphomicrobiales</taxon>
        <taxon>Rhizobiaceae</taxon>
        <taxon>Rhizobium/Agrobacterium group</taxon>
        <taxon>Rhizobium</taxon>
    </lineage>
</organism>
<name>A0A7W6PQS1_9HYPH</name>
<dbReference type="InterPro" id="IPR050767">
    <property type="entry name" value="Sel1_AlgK"/>
</dbReference>
<comment type="caution">
    <text evidence="1">The sequence shown here is derived from an EMBL/GenBank/DDBJ whole genome shotgun (WGS) entry which is preliminary data.</text>
</comment>
<dbReference type="SUPFAM" id="SSF81901">
    <property type="entry name" value="HCP-like"/>
    <property type="match status" value="1"/>
</dbReference>
<dbReference type="AlphaFoldDB" id="A0A7W6PQS1"/>
<proteinExistence type="predicted"/>
<evidence type="ECO:0008006" key="3">
    <source>
        <dbReference type="Google" id="ProtNLM"/>
    </source>
</evidence>
<reference evidence="1 2" key="1">
    <citation type="submission" date="2020-08" db="EMBL/GenBank/DDBJ databases">
        <title>Genomic Encyclopedia of Type Strains, Phase IV (KMG-IV): sequencing the most valuable type-strain genomes for metagenomic binning, comparative biology and taxonomic classification.</title>
        <authorList>
            <person name="Goeker M."/>
        </authorList>
    </citation>
    <scope>NUCLEOTIDE SEQUENCE [LARGE SCALE GENOMIC DNA]</scope>
    <source>
        <strain evidence="1 2">DSM 29514</strain>
    </source>
</reference>
<dbReference type="Proteomes" id="UP000519897">
    <property type="component" value="Unassembled WGS sequence"/>
</dbReference>
<dbReference type="InterPro" id="IPR006597">
    <property type="entry name" value="Sel1-like"/>
</dbReference>
<dbReference type="Gene3D" id="1.25.40.10">
    <property type="entry name" value="Tetratricopeptide repeat domain"/>
    <property type="match status" value="1"/>
</dbReference>
<accession>A0A7W6PQS1</accession>
<gene>
    <name evidence="1" type="ORF">GGQ72_000726</name>
</gene>
<sequence length="217" mass="23753">MTAESHETLVEVQLALAQVHLDRQEYESALDLLRAAARAKDARAINMLGRAYERGWGVPPDCSTAAAYYQEAADLGDVWAKFNLADLFLRGDGVERDEAAAYALYADAARQGHAKSLNMLGLLHEDGRTVAPDENIALEFYRAGAAQGDCWAHLNAARILVAKGSHDGAFDLIERSVSFGFPDFWQQLQAALSCFKGARADALKARLDMLLAEKVLR</sequence>
<dbReference type="PANTHER" id="PTHR11102">
    <property type="entry name" value="SEL-1-LIKE PROTEIN"/>
    <property type="match status" value="1"/>
</dbReference>
<protein>
    <recommendedName>
        <fullName evidence="3">Sel1 repeat family protein</fullName>
    </recommendedName>
</protein>
<dbReference type="RefSeq" id="WP_165136035.1">
    <property type="nucleotide sequence ID" value="NZ_CP049250.1"/>
</dbReference>
<dbReference type="InterPro" id="IPR011990">
    <property type="entry name" value="TPR-like_helical_dom_sf"/>
</dbReference>
<dbReference type="SMART" id="SM00671">
    <property type="entry name" value="SEL1"/>
    <property type="match status" value="4"/>
</dbReference>
<evidence type="ECO:0000313" key="1">
    <source>
        <dbReference type="EMBL" id="MBB4142227.1"/>
    </source>
</evidence>
<dbReference type="EMBL" id="JACIEC010000001">
    <property type="protein sequence ID" value="MBB4142227.1"/>
    <property type="molecule type" value="Genomic_DNA"/>
</dbReference>
<keyword evidence="2" id="KW-1185">Reference proteome</keyword>
<evidence type="ECO:0000313" key="2">
    <source>
        <dbReference type="Proteomes" id="UP000519897"/>
    </source>
</evidence>
<dbReference type="PANTHER" id="PTHR11102:SF160">
    <property type="entry name" value="ERAD-ASSOCIATED E3 UBIQUITIN-PROTEIN LIGASE COMPONENT HRD3"/>
    <property type="match status" value="1"/>
</dbReference>
<dbReference type="Pfam" id="PF08238">
    <property type="entry name" value="Sel1"/>
    <property type="match status" value="3"/>
</dbReference>